<protein>
    <submittedName>
        <fullName evidence="1">Uncharacterized protein</fullName>
    </submittedName>
</protein>
<proteinExistence type="predicted"/>
<comment type="caution">
    <text evidence="1">The sequence shown here is derived from an EMBL/GenBank/DDBJ whole genome shotgun (WGS) entry which is preliminary data.</text>
</comment>
<accession>A0A0J5WC96</accession>
<gene>
    <name evidence="1" type="ORF">VL15_35000</name>
</gene>
<dbReference type="RefSeq" id="WP_048251374.1">
    <property type="nucleotide sequence ID" value="NZ_LDWR01000075.1"/>
</dbReference>
<reference evidence="1 2" key="1">
    <citation type="submission" date="2015-05" db="EMBL/GenBank/DDBJ databases">
        <title>Draft genome of Burkholderia cepacia LK29.</title>
        <authorList>
            <person name="Chan X.Y."/>
        </authorList>
    </citation>
    <scope>NUCLEOTIDE SEQUENCE [LARGE SCALE GENOMIC DNA]</scope>
    <source>
        <strain evidence="1 2">LK29</strain>
    </source>
</reference>
<sequence length="68" mass="7725">MIRANYRGHDLGQRAEVDALAGAYDFDALHNRQAASMASAERSQEVNGLLSFDEFELRKRHDAIQFDE</sequence>
<evidence type="ECO:0000313" key="2">
    <source>
        <dbReference type="Proteomes" id="UP000036338"/>
    </source>
</evidence>
<dbReference type="Proteomes" id="UP000036338">
    <property type="component" value="Unassembled WGS sequence"/>
</dbReference>
<dbReference type="EMBL" id="LDWR01000075">
    <property type="protein sequence ID" value="KML46649.1"/>
    <property type="molecule type" value="Genomic_DNA"/>
</dbReference>
<evidence type="ECO:0000313" key="1">
    <source>
        <dbReference type="EMBL" id="KML46649.1"/>
    </source>
</evidence>
<organism evidence="1 2">
    <name type="scientific">Burkholderia cepacia</name>
    <name type="common">Pseudomonas cepacia</name>
    <dbReference type="NCBI Taxonomy" id="292"/>
    <lineage>
        <taxon>Bacteria</taxon>
        <taxon>Pseudomonadati</taxon>
        <taxon>Pseudomonadota</taxon>
        <taxon>Betaproteobacteria</taxon>
        <taxon>Burkholderiales</taxon>
        <taxon>Burkholderiaceae</taxon>
        <taxon>Burkholderia</taxon>
        <taxon>Burkholderia cepacia complex</taxon>
    </lineage>
</organism>
<name>A0A0J5WC96_BURCE</name>
<dbReference type="AlphaFoldDB" id="A0A0J5WC96"/>
<dbReference type="PATRIC" id="fig|292.27.peg.8020"/>